<keyword evidence="3" id="KW-1185">Reference proteome</keyword>
<dbReference type="InterPro" id="IPR015406">
    <property type="entry name" value="GpJ_CSF"/>
</dbReference>
<accession>A0A128EYV4</accession>
<reference evidence="3" key="1">
    <citation type="submission" date="2016-02" db="EMBL/GenBank/DDBJ databases">
        <authorList>
            <person name="Rodrigo-Torres Lidia"/>
            <person name="Arahal R.David."/>
        </authorList>
    </citation>
    <scope>NUCLEOTIDE SEQUENCE [LARGE SCALE GENOMIC DNA]</scope>
    <source>
        <strain evidence="3">CECT 8713</strain>
    </source>
</reference>
<evidence type="ECO:0000313" key="3">
    <source>
        <dbReference type="Proteomes" id="UP000073601"/>
    </source>
</evidence>
<evidence type="ECO:0000259" key="1">
    <source>
        <dbReference type="Pfam" id="PF09327"/>
    </source>
</evidence>
<dbReference type="EMBL" id="FIZY01000007">
    <property type="protein sequence ID" value="CZF79738.1"/>
    <property type="molecule type" value="Genomic_DNA"/>
</dbReference>
<protein>
    <submittedName>
        <fullName evidence="2">Fibronectin type III protein</fullName>
    </submittedName>
</protein>
<dbReference type="InterPro" id="IPR013783">
    <property type="entry name" value="Ig-like_fold"/>
</dbReference>
<organism evidence="2 3">
    <name type="scientific">Grimontia marina</name>
    <dbReference type="NCBI Taxonomy" id="646534"/>
    <lineage>
        <taxon>Bacteria</taxon>
        <taxon>Pseudomonadati</taxon>
        <taxon>Pseudomonadota</taxon>
        <taxon>Gammaproteobacteria</taxon>
        <taxon>Vibrionales</taxon>
        <taxon>Vibrionaceae</taxon>
        <taxon>Grimontia</taxon>
    </lineage>
</organism>
<dbReference type="AlphaFoldDB" id="A0A128EYV4"/>
<dbReference type="Pfam" id="PF09327">
    <property type="entry name" value="Phage_Tail_Tip"/>
    <property type="match status" value="1"/>
</dbReference>
<evidence type="ECO:0000313" key="2">
    <source>
        <dbReference type="EMBL" id="CZF79738.1"/>
    </source>
</evidence>
<feature type="domain" description="Tip attachment protein J central straight fiber" evidence="1">
    <location>
        <begin position="186"/>
        <end position="268"/>
    </location>
</feature>
<sequence>MNGVRGGRRQEAIRENVEKLTGQRGNGLDRAVTVRELQALGLVTVFRAHDGKVVPKPIPPVGTGNTNAQRPSPPQGFKGAGGFGAILLEWKPPGYPGHAHTEIWRHDKDTLSDATQIATTPATVFNDIVSPGSTYFYWIRHVNVNDIAGPYNGTNGLEVSTSQDISEVIDEIGEQMENSQLIQALQEDVDGAHEKFDDMWAVKAQAGDIRAGIGILANADGVSQVAISASQVFVFDPNDANQGLAPLLAIDQGNVIIPKALIETATIQILNAQHIVADEVRASISITSPTLTSAVINGAEINVGSGGPYNGYHTRITENGVIYTDYLVASGGRLNNIIIEQDCTVKGTIYANQIIGDVVKPHVYTNGARRQSQHSAGSVWSNIFSITIPAAPFPRLLIVPEIRFDSGGYGQPYVRYYINNGLVLNEMSRIIGSGTASIPIKAYNLPMNTTVTFRMDGYFINFSGSAYLSFPAQSLLFMSFKS</sequence>
<dbReference type="Gene3D" id="2.60.40.10">
    <property type="entry name" value="Immunoglobulins"/>
    <property type="match status" value="1"/>
</dbReference>
<proteinExistence type="predicted"/>
<gene>
    <name evidence="2" type="ORF">GMA8713_01109</name>
</gene>
<dbReference type="Proteomes" id="UP000073601">
    <property type="component" value="Unassembled WGS sequence"/>
</dbReference>
<name>A0A128EYV4_9GAMM</name>